<reference evidence="1 2" key="1">
    <citation type="journal article" date="2018" name="J. Microbiol.">
        <title>Bacillus spongiae sp. nov., isolated from sponge of Jeju Island.</title>
        <authorList>
            <person name="Lee G.E."/>
            <person name="Im W.T."/>
            <person name="Park J.S."/>
        </authorList>
    </citation>
    <scope>NUCLEOTIDE SEQUENCE [LARGE SCALE GENOMIC DNA]</scope>
    <source>
        <strain evidence="1 2">135PIL107-10</strain>
    </source>
</reference>
<dbReference type="SUPFAM" id="SSF56059">
    <property type="entry name" value="Glutathione synthetase ATP-binding domain-like"/>
    <property type="match status" value="1"/>
</dbReference>
<comment type="caution">
    <text evidence="1">The sequence shown here is derived from an EMBL/GenBank/DDBJ whole genome shotgun (WGS) entry which is preliminary data.</text>
</comment>
<name>A0ABU8HAS0_9BACI</name>
<dbReference type="Pfam" id="PF14398">
    <property type="entry name" value="ATPgrasp_YheCD"/>
    <property type="match status" value="1"/>
</dbReference>
<evidence type="ECO:0000313" key="2">
    <source>
        <dbReference type="Proteomes" id="UP001312865"/>
    </source>
</evidence>
<evidence type="ECO:0000313" key="1">
    <source>
        <dbReference type="EMBL" id="MEI5906411.1"/>
    </source>
</evidence>
<keyword evidence="2" id="KW-1185">Reference proteome</keyword>
<sequence length="384" mass="44439">MTMYYHATSQTWFHQQTNKITIPFGQSYLLYKDYGQSVAFPIKIRSKSSVTLVGILTSRNEKGKLLVNARLFKQIQREILQNGGISFIFSLQDIEYDEIDGIVYEPESDSWLETRFPLPSIVYNRIIHRQEEKSETFQDMTTYFAQHQIPFFNPCFMDKWELYEALKQNPILSPCLPFTQKIENKNTLVNMLTTYSSAYVKQITSSQGEGISLIKLNPDSSVLRKNASSTIKFPSISELWREHENWASHHIIQEHILTDMYQGHKYDLRVMAHSDGKLYNVTGIGIRLAGKEKITTHVKRGGSVLPFEKIKHRVNEQKVQEIVTECGKCLSDRFGWMGEFTLDLGLSTEGDLFLFEINSKPMKFDEEGIEEERIKSLVKIFTSN</sequence>
<protein>
    <submittedName>
        <fullName evidence="1">YheC/YheD family protein</fullName>
    </submittedName>
</protein>
<dbReference type="EMBL" id="JBBAXC010000003">
    <property type="protein sequence ID" value="MEI5906411.1"/>
    <property type="molecule type" value="Genomic_DNA"/>
</dbReference>
<gene>
    <name evidence="1" type="ORF">WAK64_05000</name>
</gene>
<proteinExistence type="predicted"/>
<dbReference type="RefSeq" id="WP_336585844.1">
    <property type="nucleotide sequence ID" value="NZ_JBBAXC010000003.1"/>
</dbReference>
<dbReference type="InterPro" id="IPR026838">
    <property type="entry name" value="YheC/D"/>
</dbReference>
<accession>A0ABU8HAS0</accession>
<organism evidence="1 2">
    <name type="scientific">Bacillus spongiae</name>
    <dbReference type="NCBI Taxonomy" id="2683610"/>
    <lineage>
        <taxon>Bacteria</taxon>
        <taxon>Bacillati</taxon>
        <taxon>Bacillota</taxon>
        <taxon>Bacilli</taxon>
        <taxon>Bacillales</taxon>
        <taxon>Bacillaceae</taxon>
        <taxon>Bacillus</taxon>
    </lineage>
</organism>
<dbReference type="Proteomes" id="UP001312865">
    <property type="component" value="Unassembled WGS sequence"/>
</dbReference>